<evidence type="ECO:0000256" key="6">
    <source>
        <dbReference type="SAM" id="MobiDB-lite"/>
    </source>
</evidence>
<evidence type="ECO:0000256" key="3">
    <source>
        <dbReference type="ARBA" id="ARBA00023125"/>
    </source>
</evidence>
<feature type="compositionally biased region" description="Basic and acidic residues" evidence="6">
    <location>
        <begin position="190"/>
        <end position="199"/>
    </location>
</feature>
<dbReference type="GO" id="GO:0005634">
    <property type="term" value="C:nucleus"/>
    <property type="evidence" value="ECO:0007669"/>
    <property type="project" value="UniProtKB-SubCell"/>
</dbReference>
<dbReference type="InterPro" id="IPR036388">
    <property type="entry name" value="WH-like_DNA-bd_sf"/>
</dbReference>
<evidence type="ECO:0000256" key="5">
    <source>
        <dbReference type="RuleBase" id="RU004020"/>
    </source>
</evidence>
<dbReference type="VEuPathDB" id="FungiDB:HMPREF1544_05282"/>
<evidence type="ECO:0000313" key="9">
    <source>
        <dbReference type="Proteomes" id="UP000014254"/>
    </source>
</evidence>
<evidence type="ECO:0000313" key="8">
    <source>
        <dbReference type="EMBL" id="EPB87875.1"/>
    </source>
</evidence>
<dbReference type="STRING" id="1220926.S2K6S2"/>
<feature type="region of interest" description="Disordered" evidence="6">
    <location>
        <begin position="164"/>
        <end position="241"/>
    </location>
</feature>
<dbReference type="EMBL" id="KE123960">
    <property type="protein sequence ID" value="EPB87875.1"/>
    <property type="molecule type" value="Genomic_DNA"/>
</dbReference>
<dbReference type="GO" id="GO:0003700">
    <property type="term" value="F:DNA-binding transcription factor activity"/>
    <property type="evidence" value="ECO:0007669"/>
    <property type="project" value="InterPro"/>
</dbReference>
<dbReference type="Gene3D" id="1.10.10.10">
    <property type="entry name" value="Winged helix-like DNA-binding domain superfamily/Winged helix DNA-binding domain"/>
    <property type="match status" value="1"/>
</dbReference>
<evidence type="ECO:0000259" key="7">
    <source>
        <dbReference type="SMART" id="SM00415"/>
    </source>
</evidence>
<dbReference type="AlphaFoldDB" id="S2K6S2"/>
<dbReference type="InterPro" id="IPR036390">
    <property type="entry name" value="WH_DNA-bd_sf"/>
</dbReference>
<reference evidence="9" key="1">
    <citation type="submission" date="2013-05" db="EMBL/GenBank/DDBJ databases">
        <title>The Genome sequence of Mucor circinelloides f. circinelloides 1006PhL.</title>
        <authorList>
            <consortium name="The Broad Institute Genomics Platform"/>
            <person name="Cuomo C."/>
            <person name="Earl A."/>
            <person name="Findley K."/>
            <person name="Lee S.C."/>
            <person name="Walker B."/>
            <person name="Young S."/>
            <person name="Zeng Q."/>
            <person name="Gargeya S."/>
            <person name="Fitzgerald M."/>
            <person name="Haas B."/>
            <person name="Abouelleil A."/>
            <person name="Allen A.W."/>
            <person name="Alvarado L."/>
            <person name="Arachchi H.M."/>
            <person name="Berlin A.M."/>
            <person name="Chapman S.B."/>
            <person name="Gainer-Dewar J."/>
            <person name="Goldberg J."/>
            <person name="Griggs A."/>
            <person name="Gujja S."/>
            <person name="Hansen M."/>
            <person name="Howarth C."/>
            <person name="Imamovic A."/>
            <person name="Ireland A."/>
            <person name="Larimer J."/>
            <person name="McCowan C."/>
            <person name="Murphy C."/>
            <person name="Pearson M."/>
            <person name="Poon T.W."/>
            <person name="Priest M."/>
            <person name="Roberts A."/>
            <person name="Saif S."/>
            <person name="Shea T."/>
            <person name="Sisk P."/>
            <person name="Sykes S."/>
            <person name="Wortman J."/>
            <person name="Nusbaum C."/>
            <person name="Birren B."/>
        </authorList>
    </citation>
    <scope>NUCLEOTIDE SEQUENCE [LARGE SCALE GENOMIC DNA]</scope>
    <source>
        <strain evidence="9">1006PhL</strain>
    </source>
</reference>
<name>S2K6S2_MUCC1</name>
<dbReference type="OMA" id="DTHHEDN"/>
<dbReference type="Proteomes" id="UP000014254">
    <property type="component" value="Unassembled WGS sequence"/>
</dbReference>
<dbReference type="PANTHER" id="PTHR10015:SF427">
    <property type="entry name" value="HEAT SHOCK FACTOR PROTEIN"/>
    <property type="match status" value="1"/>
</dbReference>
<dbReference type="InParanoid" id="S2K6S2"/>
<comment type="similarity">
    <text evidence="2 5">Belongs to the HSF family.</text>
</comment>
<protein>
    <recommendedName>
        <fullName evidence="7">HSF-type DNA-binding domain-containing protein</fullName>
    </recommendedName>
</protein>
<dbReference type="PANTHER" id="PTHR10015">
    <property type="entry name" value="HEAT SHOCK TRANSCRIPTION FACTOR"/>
    <property type="match status" value="1"/>
</dbReference>
<keyword evidence="9" id="KW-1185">Reference proteome</keyword>
<evidence type="ECO:0000256" key="4">
    <source>
        <dbReference type="ARBA" id="ARBA00023242"/>
    </source>
</evidence>
<dbReference type="InterPro" id="IPR000232">
    <property type="entry name" value="HSF_DNA-bd"/>
</dbReference>
<keyword evidence="3" id="KW-0238">DNA-binding</keyword>
<sequence>MDYQHYNDPSLIPFHTYNLASSSSSPTTDLSNWNMMPTSHTHLDGEDSIQPERGIAGFVSKLYQCLQAPDDGHKYARWCRHNGIDMFIIDCIPKFTEIVLPQLFKHCKFASFVRQLNIYGFQRDTDARKSKDSKDKETCRWHHIHFRPGRRDLFHLIRRKTPRYSRRKRARTEDEEDPETILTIGSGDESDTHHEDNDSAVHQSSGSLDERRRSASSASSSSFTLQQYVPPPSYHHTMSTTTTPTDNILFDQQQMYPPLFNNALTSPISVLEESNPAAYGQPSQQQQQLASTLSHLPLMTEQTMTHDEEQLKAQIIQLRKSYLRMYKILTGEVSKAFNLIDVQRSRIEFLEGSLRQQQQQMRIDTSSYQYNPILHTAPNTPVYHPSLSTPSTNQNFLFPAHNKDEPTHSPTTTMPDKWLSPYHQHAQITGLSSMTTD</sequence>
<dbReference type="OrthoDB" id="60033at2759"/>
<feature type="domain" description="HSF-type DNA-binding" evidence="7">
    <location>
        <begin position="54"/>
        <end position="160"/>
    </location>
</feature>
<dbReference type="GO" id="GO:0043565">
    <property type="term" value="F:sequence-specific DNA binding"/>
    <property type="evidence" value="ECO:0007669"/>
    <property type="project" value="InterPro"/>
</dbReference>
<dbReference type="SMART" id="SM00415">
    <property type="entry name" value="HSF"/>
    <property type="match status" value="1"/>
</dbReference>
<dbReference type="eggNOG" id="KOG0627">
    <property type="taxonomic scope" value="Eukaryota"/>
</dbReference>
<keyword evidence="4" id="KW-0539">Nucleus</keyword>
<gene>
    <name evidence="8" type="ORF">HMPREF1544_05282</name>
</gene>
<evidence type="ECO:0000256" key="2">
    <source>
        <dbReference type="ARBA" id="ARBA00006403"/>
    </source>
</evidence>
<dbReference type="Pfam" id="PF00447">
    <property type="entry name" value="HSF_DNA-bind"/>
    <property type="match status" value="1"/>
</dbReference>
<dbReference type="SUPFAM" id="SSF46785">
    <property type="entry name" value="Winged helix' DNA-binding domain"/>
    <property type="match status" value="1"/>
</dbReference>
<organism evidence="8 9">
    <name type="scientific">Mucor circinelloides f. circinelloides (strain 1006PhL)</name>
    <name type="common">Mucormycosis agent</name>
    <name type="synonym">Calyptromyces circinelloides</name>
    <dbReference type="NCBI Taxonomy" id="1220926"/>
    <lineage>
        <taxon>Eukaryota</taxon>
        <taxon>Fungi</taxon>
        <taxon>Fungi incertae sedis</taxon>
        <taxon>Mucoromycota</taxon>
        <taxon>Mucoromycotina</taxon>
        <taxon>Mucoromycetes</taxon>
        <taxon>Mucorales</taxon>
        <taxon>Mucorineae</taxon>
        <taxon>Mucoraceae</taxon>
        <taxon>Mucor</taxon>
    </lineage>
</organism>
<proteinExistence type="inferred from homology"/>
<accession>S2K6S2</accession>
<evidence type="ECO:0000256" key="1">
    <source>
        <dbReference type="ARBA" id="ARBA00004123"/>
    </source>
</evidence>
<comment type="subcellular location">
    <subcellularLocation>
        <location evidence="1">Nucleus</location>
    </subcellularLocation>
</comment>